<organism evidence="2 3">
    <name type="scientific">Allacma fusca</name>
    <dbReference type="NCBI Taxonomy" id="39272"/>
    <lineage>
        <taxon>Eukaryota</taxon>
        <taxon>Metazoa</taxon>
        <taxon>Ecdysozoa</taxon>
        <taxon>Arthropoda</taxon>
        <taxon>Hexapoda</taxon>
        <taxon>Collembola</taxon>
        <taxon>Symphypleona</taxon>
        <taxon>Sminthuridae</taxon>
        <taxon>Allacma</taxon>
    </lineage>
</organism>
<proteinExistence type="predicted"/>
<dbReference type="OrthoDB" id="5949865at2759"/>
<comment type="caution">
    <text evidence="2">The sequence shown here is derived from an EMBL/GenBank/DDBJ whole genome shotgun (WGS) entry which is preliminary data.</text>
</comment>
<keyword evidence="3" id="KW-1185">Reference proteome</keyword>
<dbReference type="EMBL" id="CAJVCH010031818">
    <property type="protein sequence ID" value="CAG7710436.1"/>
    <property type="molecule type" value="Genomic_DNA"/>
</dbReference>
<feature type="compositionally biased region" description="Polar residues" evidence="1">
    <location>
        <begin position="138"/>
        <end position="153"/>
    </location>
</feature>
<dbReference type="AlphaFoldDB" id="A0A8J2J6M5"/>
<feature type="non-terminal residue" evidence="2">
    <location>
        <position position="1"/>
    </location>
</feature>
<protein>
    <submittedName>
        <fullName evidence="2">Uncharacterized protein</fullName>
    </submittedName>
</protein>
<dbReference type="Proteomes" id="UP000708208">
    <property type="component" value="Unassembled WGS sequence"/>
</dbReference>
<reference evidence="2" key="1">
    <citation type="submission" date="2021-06" db="EMBL/GenBank/DDBJ databases">
        <authorList>
            <person name="Hodson N. C."/>
            <person name="Mongue J. A."/>
            <person name="Jaron S. K."/>
        </authorList>
    </citation>
    <scope>NUCLEOTIDE SEQUENCE</scope>
</reference>
<evidence type="ECO:0000256" key="1">
    <source>
        <dbReference type="SAM" id="MobiDB-lite"/>
    </source>
</evidence>
<evidence type="ECO:0000313" key="3">
    <source>
        <dbReference type="Proteomes" id="UP000708208"/>
    </source>
</evidence>
<feature type="region of interest" description="Disordered" evidence="1">
    <location>
        <begin position="117"/>
        <end position="153"/>
    </location>
</feature>
<accession>A0A8J2J6M5</accession>
<name>A0A8J2J6M5_9HEXA</name>
<sequence>LRTGVSPNQALVSLSVCDLTSIKNNCNIPTPGGVLFIVKSYLFSFSDCKLQLCLPIITETAYEIEKQEEAKLQNKYPQAAKPMAGHSAFLAKRLTKGQKYFDSGDYQVAIQTAKGKPRTMPPILSVAPEIPTPDSVPSRKTSLVQQPSKLANS</sequence>
<gene>
    <name evidence="2" type="ORF">AFUS01_LOCUS5026</name>
</gene>
<evidence type="ECO:0000313" key="2">
    <source>
        <dbReference type="EMBL" id="CAG7710436.1"/>
    </source>
</evidence>